<proteinExistence type="predicted"/>
<dbReference type="EMBL" id="BKCJ011830137">
    <property type="protein sequence ID" value="GFD56499.1"/>
    <property type="molecule type" value="Genomic_DNA"/>
</dbReference>
<name>A0A699XA55_TANCI</name>
<feature type="non-terminal residue" evidence="2">
    <location>
        <position position="1"/>
    </location>
</feature>
<feature type="compositionally biased region" description="Polar residues" evidence="1">
    <location>
        <begin position="27"/>
        <end position="36"/>
    </location>
</feature>
<evidence type="ECO:0000256" key="1">
    <source>
        <dbReference type="SAM" id="MobiDB-lite"/>
    </source>
</evidence>
<sequence length="60" mass="6949">YDAFRIRDHDDHPGDDVPPDGEKSAKSQKMSRSTKSAKVIDEDEVILEDETHELLYEFKN</sequence>
<evidence type="ECO:0000313" key="2">
    <source>
        <dbReference type="EMBL" id="GFD56499.1"/>
    </source>
</evidence>
<gene>
    <name evidence="2" type="ORF">Tci_928468</name>
</gene>
<accession>A0A699XA55</accession>
<feature type="non-terminal residue" evidence="2">
    <location>
        <position position="60"/>
    </location>
</feature>
<organism evidence="2">
    <name type="scientific">Tanacetum cinerariifolium</name>
    <name type="common">Dalmatian daisy</name>
    <name type="synonym">Chrysanthemum cinerariifolium</name>
    <dbReference type="NCBI Taxonomy" id="118510"/>
    <lineage>
        <taxon>Eukaryota</taxon>
        <taxon>Viridiplantae</taxon>
        <taxon>Streptophyta</taxon>
        <taxon>Embryophyta</taxon>
        <taxon>Tracheophyta</taxon>
        <taxon>Spermatophyta</taxon>
        <taxon>Magnoliopsida</taxon>
        <taxon>eudicotyledons</taxon>
        <taxon>Gunneridae</taxon>
        <taxon>Pentapetalae</taxon>
        <taxon>asterids</taxon>
        <taxon>campanulids</taxon>
        <taxon>Asterales</taxon>
        <taxon>Asteraceae</taxon>
        <taxon>Asteroideae</taxon>
        <taxon>Anthemideae</taxon>
        <taxon>Anthemidinae</taxon>
        <taxon>Tanacetum</taxon>
    </lineage>
</organism>
<feature type="region of interest" description="Disordered" evidence="1">
    <location>
        <begin position="1"/>
        <end position="38"/>
    </location>
</feature>
<dbReference type="AlphaFoldDB" id="A0A699XA55"/>
<feature type="compositionally biased region" description="Basic and acidic residues" evidence="1">
    <location>
        <begin position="1"/>
        <end position="25"/>
    </location>
</feature>
<comment type="caution">
    <text evidence="2">The sequence shown here is derived from an EMBL/GenBank/DDBJ whole genome shotgun (WGS) entry which is preliminary data.</text>
</comment>
<reference evidence="2" key="1">
    <citation type="journal article" date="2019" name="Sci. Rep.">
        <title>Draft genome of Tanacetum cinerariifolium, the natural source of mosquito coil.</title>
        <authorList>
            <person name="Yamashiro T."/>
            <person name="Shiraishi A."/>
            <person name="Satake H."/>
            <person name="Nakayama K."/>
        </authorList>
    </citation>
    <scope>NUCLEOTIDE SEQUENCE</scope>
</reference>
<protein>
    <submittedName>
        <fullName evidence="2">Uncharacterized protein</fullName>
    </submittedName>
</protein>